<gene>
    <name evidence="2" type="ORF">PMEA_00010456</name>
</gene>
<feature type="compositionally biased region" description="Low complexity" evidence="1">
    <location>
        <begin position="142"/>
        <end position="154"/>
    </location>
</feature>
<comment type="caution">
    <text evidence="2">The sequence shown here is derived from an EMBL/GenBank/DDBJ whole genome shotgun (WGS) entry which is preliminary data.</text>
</comment>
<dbReference type="Proteomes" id="UP001159428">
    <property type="component" value="Unassembled WGS sequence"/>
</dbReference>
<evidence type="ECO:0000313" key="2">
    <source>
        <dbReference type="EMBL" id="CAH3032965.1"/>
    </source>
</evidence>
<feature type="non-terminal residue" evidence="2">
    <location>
        <position position="243"/>
    </location>
</feature>
<reference evidence="2 3" key="1">
    <citation type="submission" date="2022-05" db="EMBL/GenBank/DDBJ databases">
        <authorList>
            <consortium name="Genoscope - CEA"/>
            <person name="William W."/>
        </authorList>
    </citation>
    <scope>NUCLEOTIDE SEQUENCE [LARGE SCALE GENOMIC DNA]</scope>
</reference>
<name>A0AAU9VRZ3_9CNID</name>
<feature type="region of interest" description="Disordered" evidence="1">
    <location>
        <begin position="135"/>
        <end position="165"/>
    </location>
</feature>
<dbReference type="EMBL" id="CALNXJ010000002">
    <property type="protein sequence ID" value="CAH3032965.1"/>
    <property type="molecule type" value="Genomic_DNA"/>
</dbReference>
<dbReference type="AlphaFoldDB" id="A0AAU9VRZ3"/>
<keyword evidence="3" id="KW-1185">Reference proteome</keyword>
<feature type="region of interest" description="Disordered" evidence="1">
    <location>
        <begin position="1"/>
        <end position="21"/>
    </location>
</feature>
<protein>
    <recommendedName>
        <fullName evidence="4">Myb/SANT-like domain-containing protein</fullName>
    </recommendedName>
</protein>
<evidence type="ECO:0000256" key="1">
    <source>
        <dbReference type="SAM" id="MobiDB-lite"/>
    </source>
</evidence>
<feature type="non-terminal residue" evidence="2">
    <location>
        <position position="1"/>
    </location>
</feature>
<accession>A0AAU9VRZ3</accession>
<proteinExistence type="predicted"/>
<evidence type="ECO:0008006" key="4">
    <source>
        <dbReference type="Google" id="ProtNLM"/>
    </source>
</evidence>
<sequence>RKTTDDSFDDSDEEQDDEEKEIDDIDDVLQIFVKKGKGAGRRSKWPEKALDDLIDIVVSNSNFKTKLIFTNSKNQRNGSIYEKLRSKFKKCVGFCKQAALTQRTATGIKRFQEDHGFGKWFHALFEVVKTRDSCQPERALEPSSSNSGRTTPSSEGLEGEEKDPLFVPVKNVRKKQTTKEKLDATTLEAMNLVRSTIENDPIKELISFMREEMEKSREHEFKFLQLMLSQRPNGNSDSFQTMQ</sequence>
<evidence type="ECO:0000313" key="3">
    <source>
        <dbReference type="Proteomes" id="UP001159428"/>
    </source>
</evidence>
<organism evidence="2 3">
    <name type="scientific">Pocillopora meandrina</name>
    <dbReference type="NCBI Taxonomy" id="46732"/>
    <lineage>
        <taxon>Eukaryota</taxon>
        <taxon>Metazoa</taxon>
        <taxon>Cnidaria</taxon>
        <taxon>Anthozoa</taxon>
        <taxon>Hexacorallia</taxon>
        <taxon>Scleractinia</taxon>
        <taxon>Astrocoeniina</taxon>
        <taxon>Pocilloporidae</taxon>
        <taxon>Pocillopora</taxon>
    </lineage>
</organism>